<dbReference type="Proteomes" id="UP000617041">
    <property type="component" value="Unassembled WGS sequence"/>
</dbReference>
<organism evidence="3 4">
    <name type="scientific">Ramlibacter algicola</name>
    <dbReference type="NCBI Taxonomy" id="2795217"/>
    <lineage>
        <taxon>Bacteria</taxon>
        <taxon>Pseudomonadati</taxon>
        <taxon>Pseudomonadota</taxon>
        <taxon>Betaproteobacteria</taxon>
        <taxon>Burkholderiales</taxon>
        <taxon>Comamonadaceae</taxon>
        <taxon>Ramlibacter</taxon>
    </lineage>
</organism>
<dbReference type="AlphaFoldDB" id="A0A934PYH7"/>
<dbReference type="InterPro" id="IPR042100">
    <property type="entry name" value="Bug_dom1"/>
</dbReference>
<name>A0A934PYH7_9BURK</name>
<comment type="similarity">
    <text evidence="1">Belongs to the UPF0065 (bug) family.</text>
</comment>
<feature type="chain" id="PRO_5037920599" evidence="2">
    <location>
        <begin position="22"/>
        <end position="321"/>
    </location>
</feature>
<proteinExistence type="inferred from homology"/>
<evidence type="ECO:0000256" key="2">
    <source>
        <dbReference type="SAM" id="SignalP"/>
    </source>
</evidence>
<sequence>MTSRRSLLTAALAAAALPSFAQSADKAPFRILVGFPPGGGTDAIARTLGEKLKDLLGQPVLVDNRAGAGGQIAAQALKAAQPDGHTVFLSHDHTISILPLVTKSPGFDPARDFVAVAGFATFVNALALSGGTPARTMQEYVAWVRSQGGKGNVGVPAPASVPEFLVKVIGQKWKLDLQAAPYRGSAPMMADMLGNQIGAGIGSIPDFIENHRAGKIRVVAVMGTDRQAAVPDAPTFSELGLPGFEDVPYYGLFAPASTPQATIDRIGEAVAKAIAMPDVREKLTATGLTVGHMPAQQLAARERAYSAAWAKIIQASGFRPQ</sequence>
<gene>
    <name evidence="3" type="ORF">I8E28_02375</name>
</gene>
<dbReference type="PANTHER" id="PTHR42928:SF5">
    <property type="entry name" value="BLR1237 PROTEIN"/>
    <property type="match status" value="1"/>
</dbReference>
<dbReference type="CDD" id="cd13579">
    <property type="entry name" value="PBP2_Bug_NagM"/>
    <property type="match status" value="1"/>
</dbReference>
<evidence type="ECO:0000313" key="4">
    <source>
        <dbReference type="Proteomes" id="UP000617041"/>
    </source>
</evidence>
<dbReference type="PANTHER" id="PTHR42928">
    <property type="entry name" value="TRICARBOXYLATE-BINDING PROTEIN"/>
    <property type="match status" value="1"/>
</dbReference>
<dbReference type="PROSITE" id="PS51318">
    <property type="entry name" value="TAT"/>
    <property type="match status" value="1"/>
</dbReference>
<comment type="caution">
    <text evidence="3">The sequence shown here is derived from an EMBL/GenBank/DDBJ whole genome shotgun (WGS) entry which is preliminary data.</text>
</comment>
<dbReference type="RefSeq" id="WP_200786247.1">
    <property type="nucleotide sequence ID" value="NZ_JAEDAO010000001.1"/>
</dbReference>
<reference evidence="3" key="1">
    <citation type="submission" date="2020-12" db="EMBL/GenBank/DDBJ databases">
        <title>Ramlibacter sp. nov., isolated from a freshwater alga, Cryptomonas.</title>
        <authorList>
            <person name="Kim H.M."/>
            <person name="Jeon C.O."/>
        </authorList>
    </citation>
    <scope>NUCLEOTIDE SEQUENCE</scope>
    <source>
        <strain evidence="3">CrO1</strain>
    </source>
</reference>
<dbReference type="InterPro" id="IPR006311">
    <property type="entry name" value="TAT_signal"/>
</dbReference>
<keyword evidence="2" id="KW-0732">Signal</keyword>
<evidence type="ECO:0000313" key="3">
    <source>
        <dbReference type="EMBL" id="MBK0391426.1"/>
    </source>
</evidence>
<accession>A0A934PYH7</accession>
<dbReference type="EMBL" id="JAEDAO010000001">
    <property type="protein sequence ID" value="MBK0391426.1"/>
    <property type="molecule type" value="Genomic_DNA"/>
</dbReference>
<keyword evidence="4" id="KW-1185">Reference proteome</keyword>
<dbReference type="InterPro" id="IPR005064">
    <property type="entry name" value="BUG"/>
</dbReference>
<protein>
    <submittedName>
        <fullName evidence="3">Bug family tripartite tricarboxylate transporter substrate binding protein</fullName>
    </submittedName>
</protein>
<dbReference type="PIRSF" id="PIRSF017082">
    <property type="entry name" value="YflP"/>
    <property type="match status" value="1"/>
</dbReference>
<dbReference type="Gene3D" id="3.40.190.150">
    <property type="entry name" value="Bordetella uptake gene, domain 1"/>
    <property type="match status" value="1"/>
</dbReference>
<dbReference type="Gene3D" id="3.40.190.10">
    <property type="entry name" value="Periplasmic binding protein-like II"/>
    <property type="match status" value="1"/>
</dbReference>
<evidence type="ECO:0000256" key="1">
    <source>
        <dbReference type="ARBA" id="ARBA00006987"/>
    </source>
</evidence>
<feature type="signal peptide" evidence="2">
    <location>
        <begin position="1"/>
        <end position="21"/>
    </location>
</feature>
<dbReference type="Pfam" id="PF03401">
    <property type="entry name" value="TctC"/>
    <property type="match status" value="1"/>
</dbReference>